<organism evidence="3 4">
    <name type="scientific">Kazachstania africana (strain ATCC 22294 / BCRC 22015 / CBS 2517 / CECT 1963 / NBRC 1671 / NRRL Y-8276)</name>
    <name type="common">Yeast</name>
    <name type="synonym">Kluyveromyces africanus</name>
    <dbReference type="NCBI Taxonomy" id="1071382"/>
    <lineage>
        <taxon>Eukaryota</taxon>
        <taxon>Fungi</taxon>
        <taxon>Dikarya</taxon>
        <taxon>Ascomycota</taxon>
        <taxon>Saccharomycotina</taxon>
        <taxon>Saccharomycetes</taxon>
        <taxon>Saccharomycetales</taxon>
        <taxon>Saccharomycetaceae</taxon>
        <taxon>Kazachstania</taxon>
    </lineage>
</organism>
<feature type="transmembrane region" description="Helical" evidence="2">
    <location>
        <begin position="204"/>
        <end position="225"/>
    </location>
</feature>
<evidence type="ECO:0008006" key="5">
    <source>
        <dbReference type="Google" id="ProtNLM"/>
    </source>
</evidence>
<dbReference type="eggNOG" id="ENOG502QTV4">
    <property type="taxonomic scope" value="Eukaryota"/>
</dbReference>
<dbReference type="InterPro" id="IPR000366">
    <property type="entry name" value="GPCR_STE2"/>
</dbReference>
<name>H2ASI7_KAZAF</name>
<evidence type="ECO:0000313" key="4">
    <source>
        <dbReference type="Proteomes" id="UP000005220"/>
    </source>
</evidence>
<feature type="transmembrane region" description="Helical" evidence="2">
    <location>
        <begin position="53"/>
        <end position="73"/>
    </location>
</feature>
<evidence type="ECO:0000313" key="3">
    <source>
        <dbReference type="EMBL" id="CCF57337.1"/>
    </source>
</evidence>
<feature type="transmembrane region" description="Helical" evidence="2">
    <location>
        <begin position="279"/>
        <end position="299"/>
    </location>
</feature>
<protein>
    <recommendedName>
        <fullName evidence="5">Pheromone alpha factor receptor</fullName>
    </recommendedName>
</protein>
<dbReference type="GO" id="GO:0004934">
    <property type="term" value="F:mating-type alpha-factor pheromone receptor activity"/>
    <property type="evidence" value="ECO:0007669"/>
    <property type="project" value="EnsemblFungi"/>
</dbReference>
<dbReference type="GO" id="GO:0000750">
    <property type="term" value="P:pheromone-dependent signal transduction involved in conjugation with cellular fusion"/>
    <property type="evidence" value="ECO:0007669"/>
    <property type="project" value="EnsemblFungi"/>
</dbReference>
<keyword evidence="2" id="KW-0812">Transmembrane</keyword>
<evidence type="ECO:0000256" key="1">
    <source>
        <dbReference type="SAM" id="MobiDB-lite"/>
    </source>
</evidence>
<reference evidence="3 4" key="1">
    <citation type="journal article" date="2011" name="Proc. Natl. Acad. Sci. U.S.A.">
        <title>Evolutionary erosion of yeast sex chromosomes by mating-type switching accidents.</title>
        <authorList>
            <person name="Gordon J.L."/>
            <person name="Armisen D."/>
            <person name="Proux-Wera E."/>
            <person name="Oheigeartaigh S.S."/>
            <person name="Byrne K.P."/>
            <person name="Wolfe K.H."/>
        </authorList>
    </citation>
    <scope>NUCLEOTIDE SEQUENCE [LARGE SCALE GENOMIC DNA]</scope>
    <source>
        <strain evidence="4">ATCC 22294 / BCRC 22015 / CBS 2517 / CECT 1963 / NBRC 1671 / NRRL Y-8276</strain>
    </source>
</reference>
<keyword evidence="2" id="KW-1133">Transmembrane helix</keyword>
<dbReference type="Pfam" id="PF02116">
    <property type="entry name" value="STE2"/>
    <property type="match status" value="1"/>
</dbReference>
<dbReference type="PANTHER" id="PTHR28009">
    <property type="entry name" value="PHEROMONE ALPHA FACTOR RECEPTOR"/>
    <property type="match status" value="1"/>
</dbReference>
<proteinExistence type="predicted"/>
<dbReference type="KEGG" id="kaf:KAFR_0C03450"/>
<dbReference type="STRING" id="1071382.H2ASI7"/>
<sequence>MSMADYNISSLVYDPSYDPTQSILLYTSIYGNDTAITFDYLNDIVNEKIREGILFGVRCGCATLTTIVMWLVSKKKKTPIFIINQISLILIIIHSGLYFKYLFSNSTSVTYYLTLFPQLVSRYDLNISNAASMFDVLLVACIECSLVFQIRIMFTGANNNIQKYSLMLIALSTLLGISTVGMLLTYAIKSIISSYNGSYVNPKYYNIGFILFSSSINFMTFTLVVKLLVAIRSRRYLGLKQFDSFHILLIMTCQSLLVPSIIVILAYSLSSTESTDVLITISTLLVVLSLPLSSMWASANNNMSTTTISNSYLSDYTQSDGTGFHPNDGDSNHSFQIRSSPRSEVTKIDDLEKNAFYELTRTKWQKSNSDSSDLDDSSLADDLYTPNTEADKDARNFWINENETIENINADTNSSGLNDPNP</sequence>
<dbReference type="Gene3D" id="1.10.287.920">
    <property type="entry name" value="Pheromone alpha factor receptor"/>
    <property type="match status" value="1"/>
</dbReference>
<dbReference type="PRINTS" id="PR00250">
    <property type="entry name" value="GPCRSTE2"/>
</dbReference>
<dbReference type="GO" id="GO:0000755">
    <property type="term" value="P:cytogamy"/>
    <property type="evidence" value="ECO:0007669"/>
    <property type="project" value="EnsemblFungi"/>
</dbReference>
<feature type="compositionally biased region" description="Polar residues" evidence="1">
    <location>
        <begin position="332"/>
        <end position="343"/>
    </location>
</feature>
<feature type="transmembrane region" description="Helical" evidence="2">
    <location>
        <begin position="245"/>
        <end position="267"/>
    </location>
</feature>
<accession>H2ASI7</accession>
<feature type="region of interest" description="Disordered" evidence="1">
    <location>
        <begin position="366"/>
        <end position="395"/>
    </location>
</feature>
<dbReference type="InterPro" id="IPR027458">
    <property type="entry name" value="STE2_TM1-TM2_sf"/>
</dbReference>
<dbReference type="CDD" id="cd14939">
    <property type="entry name" value="7tmD_STE2"/>
    <property type="match status" value="1"/>
</dbReference>
<dbReference type="FunCoup" id="H2ASI7">
    <property type="interactions" value="159"/>
</dbReference>
<evidence type="ECO:0000256" key="2">
    <source>
        <dbReference type="SAM" id="Phobius"/>
    </source>
</evidence>
<feature type="transmembrane region" description="Helical" evidence="2">
    <location>
        <begin position="166"/>
        <end position="192"/>
    </location>
</feature>
<dbReference type="EMBL" id="HE650823">
    <property type="protein sequence ID" value="CCF57337.1"/>
    <property type="molecule type" value="Genomic_DNA"/>
</dbReference>
<dbReference type="GO" id="GO:0038038">
    <property type="term" value="C:G protein-coupled receptor homodimeric complex"/>
    <property type="evidence" value="ECO:0007669"/>
    <property type="project" value="TreeGrafter"/>
</dbReference>
<keyword evidence="2" id="KW-0472">Membrane</keyword>
<keyword evidence="4" id="KW-1185">Reference proteome</keyword>
<feature type="transmembrane region" description="Helical" evidence="2">
    <location>
        <begin position="130"/>
        <end position="154"/>
    </location>
</feature>
<dbReference type="RefSeq" id="XP_003956472.1">
    <property type="nucleotide sequence ID" value="XM_003956423.1"/>
</dbReference>
<gene>
    <name evidence="3" type="primary">KAFR0C03450</name>
    <name evidence="3" type="ORF">KAFR_0C03450</name>
</gene>
<feature type="region of interest" description="Disordered" evidence="1">
    <location>
        <begin position="319"/>
        <end position="343"/>
    </location>
</feature>
<dbReference type="GeneID" id="13885256"/>
<dbReference type="InParanoid" id="H2ASI7"/>
<dbReference type="AlphaFoldDB" id="H2ASI7"/>
<dbReference type="OrthoDB" id="5402633at2759"/>
<dbReference type="Proteomes" id="UP000005220">
    <property type="component" value="Chromosome 3"/>
</dbReference>
<dbReference type="HOGENOM" id="CLU_038593_1_0_1"/>
<dbReference type="PANTHER" id="PTHR28009:SF1">
    <property type="entry name" value="PHEROMONE ALPHA FACTOR RECEPTOR"/>
    <property type="match status" value="1"/>
</dbReference>
<feature type="transmembrane region" description="Helical" evidence="2">
    <location>
        <begin position="80"/>
        <end position="99"/>
    </location>
</feature>